<name>A0A8J1YB17_OWEFU</name>
<dbReference type="AlphaFoldDB" id="A0A8J1YB17"/>
<organism evidence="1 2">
    <name type="scientific">Owenia fusiformis</name>
    <name type="common">Polychaete worm</name>
    <dbReference type="NCBI Taxonomy" id="6347"/>
    <lineage>
        <taxon>Eukaryota</taxon>
        <taxon>Metazoa</taxon>
        <taxon>Spiralia</taxon>
        <taxon>Lophotrochozoa</taxon>
        <taxon>Annelida</taxon>
        <taxon>Polychaeta</taxon>
        <taxon>Sedentaria</taxon>
        <taxon>Canalipalpata</taxon>
        <taxon>Sabellida</taxon>
        <taxon>Oweniida</taxon>
        <taxon>Oweniidae</taxon>
        <taxon>Owenia</taxon>
    </lineage>
</organism>
<evidence type="ECO:0000313" key="1">
    <source>
        <dbReference type="EMBL" id="CAH1800827.1"/>
    </source>
</evidence>
<dbReference type="EMBL" id="CAIIXF020000012">
    <property type="protein sequence ID" value="CAH1800827.1"/>
    <property type="molecule type" value="Genomic_DNA"/>
</dbReference>
<reference evidence="1" key="1">
    <citation type="submission" date="2022-03" db="EMBL/GenBank/DDBJ databases">
        <authorList>
            <person name="Martin C."/>
        </authorList>
    </citation>
    <scope>NUCLEOTIDE SEQUENCE</scope>
</reference>
<sequence length="390" mass="45252">MKIQHIYISDPRNDCVNVYTTKVHEGNVLNTSHRQNVSLSKLNSSIPKKSDYIYVVVIFSPRVKIIESKLTFVPGINCKNYYTREINWELLPNQKEAICHPLNAELLFILKNNTSIRHSVSIDTELKIGDLLQIGLKEPDEVFSEEPALKKTKFDKEINRQKPKTKLDNIQKSRFLEVLSHIDFNSFFQFQSGEQVIRLLLKLMKKNLTEFVLKDNSSDKLCQRYSEKVYSILKRKIKSQNISKHVLDYIFQIVGISENVFVLDEFSFICSKQIEDLIVTSRGQEGDHSFKSSLRLDEGYFISFHIAPNISVLYSYTEVEESDETVIQFVTLSKILESILVKAPEYFKIFVEELRSRSNEIITFISNLCFDIDAGCSESDKSYHESIKRK</sequence>
<evidence type="ECO:0000313" key="2">
    <source>
        <dbReference type="Proteomes" id="UP000749559"/>
    </source>
</evidence>
<comment type="caution">
    <text evidence="1">The sequence shown here is derived from an EMBL/GenBank/DDBJ whole genome shotgun (WGS) entry which is preliminary data.</text>
</comment>
<dbReference type="Proteomes" id="UP000749559">
    <property type="component" value="Unassembled WGS sequence"/>
</dbReference>
<keyword evidence="2" id="KW-1185">Reference proteome</keyword>
<accession>A0A8J1YB17</accession>
<gene>
    <name evidence="1" type="ORF">OFUS_LOCUS24666</name>
</gene>
<feature type="non-terminal residue" evidence="1">
    <location>
        <position position="390"/>
    </location>
</feature>
<proteinExistence type="predicted"/>
<protein>
    <submittedName>
        <fullName evidence="1">Uncharacterized protein</fullName>
    </submittedName>
</protein>